<dbReference type="EMBL" id="GL448268">
    <property type="protein sequence ID" value="EFN84956.1"/>
    <property type="molecule type" value="Genomic_DNA"/>
</dbReference>
<dbReference type="FunCoup" id="E2BH35">
    <property type="interactions" value="9"/>
</dbReference>
<evidence type="ECO:0000256" key="2">
    <source>
        <dbReference type="PROSITE-ProRule" id="PRU00302"/>
    </source>
</evidence>
<dbReference type="SUPFAM" id="SSF57535">
    <property type="entry name" value="Complement control module/SCR domain"/>
    <property type="match status" value="2"/>
</dbReference>
<feature type="transmembrane region" description="Helical" evidence="4">
    <location>
        <begin position="508"/>
        <end position="531"/>
    </location>
</feature>
<proteinExistence type="predicted"/>
<dbReference type="Gene3D" id="4.10.410.20">
    <property type="match status" value="1"/>
</dbReference>
<dbReference type="OrthoDB" id="6107927at2759"/>
<keyword evidence="1" id="KW-1015">Disulfide bond</keyword>
<reference evidence="8 9" key="1">
    <citation type="journal article" date="2010" name="Science">
        <title>Genomic comparison of the ants Camponotus floridanus and Harpegnathos saltator.</title>
        <authorList>
            <person name="Bonasio R."/>
            <person name="Zhang G."/>
            <person name="Ye C."/>
            <person name="Mutti N.S."/>
            <person name="Fang X."/>
            <person name="Qin N."/>
            <person name="Donahue G."/>
            <person name="Yang P."/>
            <person name="Li Q."/>
            <person name="Li C."/>
            <person name="Zhang P."/>
            <person name="Huang Z."/>
            <person name="Berger S.L."/>
            <person name="Reinberg D."/>
            <person name="Wang J."/>
            <person name="Liebig J."/>
        </authorList>
    </citation>
    <scope>NUCLEOTIDE SEQUENCE [LARGE SCALE GENOMIC DNA]</scope>
    <source>
        <strain evidence="8 9">R22 G/1</strain>
    </source>
</reference>
<dbReference type="Gene3D" id="2.10.70.10">
    <property type="entry name" value="Complement Module, domain 1"/>
    <property type="match status" value="2"/>
</dbReference>
<evidence type="ECO:0000256" key="4">
    <source>
        <dbReference type="SAM" id="Phobius"/>
    </source>
</evidence>
<feature type="region of interest" description="Disordered" evidence="3">
    <location>
        <begin position="424"/>
        <end position="454"/>
    </location>
</feature>
<evidence type="ECO:0000259" key="5">
    <source>
        <dbReference type="PROSITE" id="PS50060"/>
    </source>
</evidence>
<dbReference type="SMART" id="SM00032">
    <property type="entry name" value="CCP"/>
    <property type="match status" value="2"/>
</dbReference>
<evidence type="ECO:0000313" key="9">
    <source>
        <dbReference type="Proteomes" id="UP000008237"/>
    </source>
</evidence>
<keyword evidence="4" id="KW-0812">Transmembrane</keyword>
<dbReference type="InterPro" id="IPR000436">
    <property type="entry name" value="Sushi_SCR_CCP_dom"/>
</dbReference>
<evidence type="ECO:0000259" key="6">
    <source>
        <dbReference type="PROSITE" id="PS50923"/>
    </source>
</evidence>
<dbReference type="InterPro" id="IPR001212">
    <property type="entry name" value="Somatomedin_B_dom"/>
</dbReference>
<evidence type="ECO:0000313" key="8">
    <source>
        <dbReference type="EMBL" id="EFN84956.1"/>
    </source>
</evidence>
<dbReference type="Pfam" id="PF00084">
    <property type="entry name" value="Sushi"/>
    <property type="match status" value="2"/>
</dbReference>
<feature type="domain" description="Sushi" evidence="6">
    <location>
        <begin position="63"/>
        <end position="117"/>
    </location>
</feature>
<feature type="region of interest" description="Disordered" evidence="3">
    <location>
        <begin position="479"/>
        <end position="499"/>
    </location>
</feature>
<feature type="domain" description="MAM" evidence="5">
    <location>
        <begin position="124"/>
        <end position="293"/>
    </location>
</feature>
<dbReference type="InParanoid" id="E2BH35"/>
<dbReference type="CDD" id="cd00033">
    <property type="entry name" value="CCP"/>
    <property type="match status" value="2"/>
</dbReference>
<dbReference type="PROSITE" id="PS50923">
    <property type="entry name" value="SUSHI"/>
    <property type="match status" value="2"/>
</dbReference>
<dbReference type="Pfam" id="PF01033">
    <property type="entry name" value="Somatomedin_B"/>
    <property type="match status" value="1"/>
</dbReference>
<dbReference type="PROSITE" id="PS00524">
    <property type="entry name" value="SMB_1"/>
    <property type="match status" value="1"/>
</dbReference>
<keyword evidence="4" id="KW-0472">Membrane</keyword>
<comment type="caution">
    <text evidence="2">Lacks conserved residue(s) required for the propagation of feature annotation.</text>
</comment>
<feature type="domain" description="Sushi" evidence="6">
    <location>
        <begin position="9"/>
        <end position="62"/>
    </location>
</feature>
<feature type="compositionally biased region" description="Low complexity" evidence="3">
    <location>
        <begin position="424"/>
        <end position="444"/>
    </location>
</feature>
<evidence type="ECO:0000256" key="1">
    <source>
        <dbReference type="ARBA" id="ARBA00023157"/>
    </source>
</evidence>
<dbReference type="OMA" id="THWLEHT"/>
<organism evidence="9">
    <name type="scientific">Harpegnathos saltator</name>
    <name type="common">Jerdon's jumping ant</name>
    <dbReference type="NCBI Taxonomy" id="610380"/>
    <lineage>
        <taxon>Eukaryota</taxon>
        <taxon>Metazoa</taxon>
        <taxon>Ecdysozoa</taxon>
        <taxon>Arthropoda</taxon>
        <taxon>Hexapoda</taxon>
        <taxon>Insecta</taxon>
        <taxon>Pterygota</taxon>
        <taxon>Neoptera</taxon>
        <taxon>Endopterygota</taxon>
        <taxon>Hymenoptera</taxon>
        <taxon>Apocrita</taxon>
        <taxon>Aculeata</taxon>
        <taxon>Formicoidea</taxon>
        <taxon>Formicidae</taxon>
        <taxon>Ponerinae</taxon>
        <taxon>Ponerini</taxon>
        <taxon>Harpegnathos</taxon>
    </lineage>
</organism>
<evidence type="ECO:0000259" key="7">
    <source>
        <dbReference type="PROSITE" id="PS50958"/>
    </source>
</evidence>
<dbReference type="CDD" id="cd06263">
    <property type="entry name" value="MAM"/>
    <property type="match status" value="1"/>
</dbReference>
<dbReference type="InterPro" id="IPR036024">
    <property type="entry name" value="Somatomedin_B-like_dom_sf"/>
</dbReference>
<dbReference type="InterPro" id="IPR035976">
    <property type="entry name" value="Sushi/SCR/CCP_sf"/>
</dbReference>
<dbReference type="InterPro" id="IPR013320">
    <property type="entry name" value="ConA-like_dom_sf"/>
</dbReference>
<dbReference type="Pfam" id="PF00629">
    <property type="entry name" value="MAM"/>
    <property type="match status" value="1"/>
</dbReference>
<dbReference type="GO" id="GO:0016020">
    <property type="term" value="C:membrane"/>
    <property type="evidence" value="ECO:0007669"/>
    <property type="project" value="InterPro"/>
</dbReference>
<dbReference type="AlphaFoldDB" id="E2BH35"/>
<protein>
    <submittedName>
        <fullName evidence="8">MAM domain-containing glycosylphosphatidylinositol anchor protein 1</fullName>
    </submittedName>
</protein>
<dbReference type="InterPro" id="IPR000998">
    <property type="entry name" value="MAM_dom"/>
</dbReference>
<dbReference type="Gene3D" id="2.60.120.200">
    <property type="match status" value="1"/>
</dbReference>
<evidence type="ECO:0000256" key="3">
    <source>
        <dbReference type="SAM" id="MobiDB-lite"/>
    </source>
</evidence>
<dbReference type="Proteomes" id="UP000008237">
    <property type="component" value="Unassembled WGS sequence"/>
</dbReference>
<dbReference type="PANTHER" id="PTHR23282">
    <property type="entry name" value="APICAL ENDOSOMAL GLYCOPROTEIN PRECURSOR"/>
    <property type="match status" value="1"/>
</dbReference>
<sequence length="573" mass="64691">MNAHLSFLVRCPPVHLKNGKVRIRARGRIMRYDCFEGYLLVGNKYTSCMHGNWDTPVPVCVSTKCTPPPRPPHMFMVSKARGGILMFFCEPGYSLIGSAEIYCDGRNWNSSVPSCQDSNIPPPTKCDFEDRDLCMWQPDPHHDFDWKRHNFATSSAIISTGPTHDHTLGPGNDGHYLFTEASGQLVNDTARIISPLYNSSLTESGCFSFWYHMYGGITIGRLNVYFKYETNNTWLLMFNKEGDQGNQWLQGIFNLPKSNVSFQIIIEGVRGLTYISDIAIDDVAILQGDECVVKNNITGVTVGDDDQVEVVNAQQTCKGKCVYSMTEAVHTTPKYGPESCYCTFDCIERSMCCPDYEEYCTAVFNLTEPVMSTLYETKATTSASRQVTSRRPYNANGTSTTIHKSGFPKTPYYINTKDYIDPRTLSSSTSPTTRKVMTTTTPKRTTTRSTKRTTTPFARRNQTGWKRMTSSEYIAWTTERTEAQDRSELHSEEQNPEKVKHDGRFDPLLVGIVSATVIVFSLTLIITIVIIRRRKTYKRGSGSALSEDSDVRFLTSDEILDFNLARPVEHEEL</sequence>
<dbReference type="PROSITE" id="PS50958">
    <property type="entry name" value="SMB_2"/>
    <property type="match status" value="1"/>
</dbReference>
<keyword evidence="2" id="KW-0768">Sushi</keyword>
<name>E2BH35_HARSA</name>
<feature type="region of interest" description="Disordered" evidence="3">
    <location>
        <begin position="382"/>
        <end position="401"/>
    </location>
</feature>
<gene>
    <name evidence="8" type="ORF">EAI_17294</name>
</gene>
<keyword evidence="9" id="KW-1185">Reference proteome</keyword>
<accession>E2BH35</accession>
<feature type="domain" description="SMB" evidence="7">
    <location>
        <begin position="313"/>
        <end position="364"/>
    </location>
</feature>
<keyword evidence="4" id="KW-1133">Transmembrane helix</keyword>
<dbReference type="SMART" id="SM00137">
    <property type="entry name" value="MAM"/>
    <property type="match status" value="1"/>
</dbReference>
<dbReference type="PANTHER" id="PTHR23282:SF101">
    <property type="entry name" value="MAM DOMAIN-CONTAINING PROTEIN"/>
    <property type="match status" value="1"/>
</dbReference>
<dbReference type="STRING" id="610380.E2BH35"/>
<dbReference type="SUPFAM" id="SSF49899">
    <property type="entry name" value="Concanavalin A-like lectins/glucanases"/>
    <property type="match status" value="1"/>
</dbReference>
<dbReference type="InterPro" id="IPR051560">
    <property type="entry name" value="MAM_domain-containing"/>
</dbReference>
<dbReference type="SUPFAM" id="SSF90188">
    <property type="entry name" value="Somatomedin B domain"/>
    <property type="match status" value="1"/>
</dbReference>
<dbReference type="PROSITE" id="PS50060">
    <property type="entry name" value="MAM_2"/>
    <property type="match status" value="1"/>
</dbReference>